<evidence type="ECO:0000259" key="6">
    <source>
        <dbReference type="Pfam" id="PF02900"/>
    </source>
</evidence>
<keyword evidence="3" id="KW-0479">Metal-binding</keyword>
<feature type="domain" description="Extradiol ring-cleavage dioxygenase class III enzyme subunit B" evidence="6">
    <location>
        <begin position="35"/>
        <end position="237"/>
    </location>
</feature>
<keyword evidence="8" id="KW-1185">Reference proteome</keyword>
<comment type="similarity">
    <text evidence="2">Belongs to the DODA-type extradiol aromatic ring-opening dioxygenase family.</text>
</comment>
<dbReference type="Gene3D" id="3.40.830.10">
    <property type="entry name" value="LigB-like"/>
    <property type="match status" value="1"/>
</dbReference>
<proteinExistence type="inferred from homology"/>
<keyword evidence="5 7" id="KW-0560">Oxidoreductase</keyword>
<evidence type="ECO:0000256" key="3">
    <source>
        <dbReference type="ARBA" id="ARBA00022723"/>
    </source>
</evidence>
<gene>
    <name evidence="7" type="ORF">GGD90_000560</name>
</gene>
<dbReference type="PANTHER" id="PTHR30096:SF0">
    <property type="entry name" value="4,5-DOPA DIOXYGENASE EXTRADIOL-LIKE PROTEIN"/>
    <property type="match status" value="1"/>
</dbReference>
<dbReference type="RefSeq" id="WP_221227643.1">
    <property type="nucleotide sequence ID" value="NZ_JACIGE010000002.1"/>
</dbReference>
<evidence type="ECO:0000256" key="2">
    <source>
        <dbReference type="ARBA" id="ARBA00007581"/>
    </source>
</evidence>
<dbReference type="PANTHER" id="PTHR30096">
    <property type="entry name" value="4,5-DOPA DIOXYGENASE EXTRADIOL-LIKE PROTEIN"/>
    <property type="match status" value="1"/>
</dbReference>
<reference evidence="7 8" key="1">
    <citation type="submission" date="2020-08" db="EMBL/GenBank/DDBJ databases">
        <title>Genome sequencing of Purple Non-Sulfur Bacteria from various extreme environments.</title>
        <authorList>
            <person name="Mayer M."/>
        </authorList>
    </citation>
    <scope>NUCLEOTIDE SEQUENCE [LARGE SCALE GENOMIC DNA]</scope>
    <source>
        <strain evidence="7 8">2761</strain>
    </source>
</reference>
<keyword evidence="4" id="KW-0862">Zinc</keyword>
<dbReference type="GO" id="GO:0016702">
    <property type="term" value="F:oxidoreductase activity, acting on single donors with incorporation of molecular oxygen, incorporation of two atoms of oxygen"/>
    <property type="evidence" value="ECO:0007669"/>
    <property type="project" value="UniProtKB-ARBA"/>
</dbReference>
<dbReference type="Pfam" id="PF02900">
    <property type="entry name" value="LigB"/>
    <property type="match status" value="1"/>
</dbReference>
<dbReference type="Proteomes" id="UP000587070">
    <property type="component" value="Unassembled WGS sequence"/>
</dbReference>
<accession>A0A840G171</accession>
<comment type="caution">
    <text evidence="7">The sequence shown here is derived from an EMBL/GenBank/DDBJ whole genome shotgun (WGS) entry which is preliminary data.</text>
</comment>
<organism evidence="7 8">
    <name type="scientific">Rhodocyclus tenuis</name>
    <name type="common">Rhodospirillum tenue</name>
    <dbReference type="NCBI Taxonomy" id="1066"/>
    <lineage>
        <taxon>Bacteria</taxon>
        <taxon>Pseudomonadati</taxon>
        <taxon>Pseudomonadota</taxon>
        <taxon>Betaproteobacteria</taxon>
        <taxon>Rhodocyclales</taxon>
        <taxon>Rhodocyclaceae</taxon>
        <taxon>Rhodocyclus</taxon>
    </lineage>
</organism>
<dbReference type="EC" id="1.13.11.-" evidence="7"/>
<sequence>MKLPTLFISHGSPMLALEPGRLGPLLGELGHRLPLPRAVLVLSPHWLSAQREVLSSAQPATVHDFGGFPRALYSLQYPAPGAPDVAAEVIAQLARAGLPAQANPRQGFDHGAWVPLRHLYPHADVPLLQLAQPSCPSPLVLLELGRALAPLRERGILIIGSGSLTHNLREWRQSTSDEPYAQAFADWVWQRTDAGDLGALLDYRCQAPEAIRAHPTDEHLLPLYFAIGAAGDDWQHATRLTAGVSHGVLSMDSFVFGERLALDAAAETSPTKEERSFH</sequence>
<evidence type="ECO:0000313" key="7">
    <source>
        <dbReference type="EMBL" id="MBB4246203.1"/>
    </source>
</evidence>
<dbReference type="CDD" id="cd07363">
    <property type="entry name" value="45_DOPA_Dioxygenase"/>
    <property type="match status" value="1"/>
</dbReference>
<evidence type="ECO:0000313" key="8">
    <source>
        <dbReference type="Proteomes" id="UP000587070"/>
    </source>
</evidence>
<dbReference type="SUPFAM" id="SSF53213">
    <property type="entry name" value="LigB-like"/>
    <property type="match status" value="1"/>
</dbReference>
<dbReference type="GO" id="GO:0008270">
    <property type="term" value="F:zinc ion binding"/>
    <property type="evidence" value="ECO:0007669"/>
    <property type="project" value="InterPro"/>
</dbReference>
<dbReference type="InterPro" id="IPR014436">
    <property type="entry name" value="Extradiol_dOase_DODA"/>
</dbReference>
<dbReference type="GO" id="GO:0008198">
    <property type="term" value="F:ferrous iron binding"/>
    <property type="evidence" value="ECO:0007669"/>
    <property type="project" value="InterPro"/>
</dbReference>
<comment type="cofactor">
    <cofactor evidence="1">
        <name>Zn(2+)</name>
        <dbReference type="ChEBI" id="CHEBI:29105"/>
    </cofactor>
</comment>
<evidence type="ECO:0000256" key="1">
    <source>
        <dbReference type="ARBA" id="ARBA00001947"/>
    </source>
</evidence>
<evidence type="ECO:0000256" key="5">
    <source>
        <dbReference type="ARBA" id="ARBA00023002"/>
    </source>
</evidence>
<dbReference type="EMBL" id="JACIGE010000002">
    <property type="protein sequence ID" value="MBB4246203.1"/>
    <property type="molecule type" value="Genomic_DNA"/>
</dbReference>
<evidence type="ECO:0000256" key="4">
    <source>
        <dbReference type="ARBA" id="ARBA00022833"/>
    </source>
</evidence>
<name>A0A840G171_RHOTE</name>
<dbReference type="PIRSF" id="PIRSF006157">
    <property type="entry name" value="Doxgns_DODA"/>
    <property type="match status" value="1"/>
</dbReference>
<keyword evidence="7" id="KW-0223">Dioxygenase</keyword>
<dbReference type="InterPro" id="IPR004183">
    <property type="entry name" value="Xdiol_dOase_suB"/>
</dbReference>
<protein>
    <submittedName>
        <fullName evidence="7">4,5-DOPA dioxygenase extradiol</fullName>
        <ecNumber evidence="7">1.13.11.-</ecNumber>
    </submittedName>
</protein>
<dbReference type="AlphaFoldDB" id="A0A840G171"/>